<sequence length="172" mass="19121">MPKKRVVRKENNLKKLIDDEKANEQKLADRKKKREELRSERRAELVEKLQAISEAAPSPVTATGAAGAAGAAGGGDFEMRAAGRAAKQGVLRKIGKDKSKTRANKALLKQAQKQGVIYDVAAAKRLLEGRKPKRQTTPNGRERKRDQKLRKAREKRERKCPTKPKDGDSDDS</sequence>
<dbReference type="AlphaFoldDB" id="A0A6U6MVC0"/>
<accession>A0A6U6MVC0</accession>
<protein>
    <submittedName>
        <fullName evidence="2">Uncharacterized protein</fullName>
    </submittedName>
</protein>
<organism evidence="2">
    <name type="scientific">Zooxanthella nutricula</name>
    <dbReference type="NCBI Taxonomy" id="1333877"/>
    <lineage>
        <taxon>Eukaryota</taxon>
        <taxon>Sar</taxon>
        <taxon>Alveolata</taxon>
        <taxon>Dinophyceae</taxon>
        <taxon>Peridiniales</taxon>
        <taxon>Peridiniales incertae sedis</taxon>
        <taxon>Zooxanthella</taxon>
    </lineage>
</organism>
<proteinExistence type="predicted"/>
<evidence type="ECO:0000313" key="2">
    <source>
        <dbReference type="EMBL" id="CAD9565924.1"/>
    </source>
</evidence>
<reference evidence="2" key="1">
    <citation type="submission" date="2021-01" db="EMBL/GenBank/DDBJ databases">
        <authorList>
            <person name="Corre E."/>
            <person name="Pelletier E."/>
            <person name="Niang G."/>
            <person name="Scheremetjew M."/>
            <person name="Finn R."/>
            <person name="Kale V."/>
            <person name="Holt S."/>
            <person name="Cochrane G."/>
            <person name="Meng A."/>
            <person name="Brown T."/>
            <person name="Cohen L."/>
        </authorList>
    </citation>
    <scope>NUCLEOTIDE SEQUENCE</scope>
    <source>
        <strain evidence="2">RCC3387</strain>
    </source>
</reference>
<gene>
    <name evidence="2" type="ORF">BRAN1462_LOCUS25955</name>
</gene>
<dbReference type="EMBL" id="HBGW01041072">
    <property type="protein sequence ID" value="CAD9565924.1"/>
    <property type="molecule type" value="Transcribed_RNA"/>
</dbReference>
<feature type="region of interest" description="Disordered" evidence="1">
    <location>
        <begin position="125"/>
        <end position="172"/>
    </location>
</feature>
<feature type="compositionally biased region" description="Basic and acidic residues" evidence="1">
    <location>
        <begin position="154"/>
        <end position="172"/>
    </location>
</feature>
<name>A0A6U6MVC0_9DINO</name>
<feature type="region of interest" description="Disordered" evidence="1">
    <location>
        <begin position="53"/>
        <end position="75"/>
    </location>
</feature>
<evidence type="ECO:0000256" key="1">
    <source>
        <dbReference type="SAM" id="MobiDB-lite"/>
    </source>
</evidence>